<proteinExistence type="predicted"/>
<comment type="caution">
    <text evidence="1">The sequence shown here is derived from an EMBL/GenBank/DDBJ whole genome shotgun (WGS) entry which is preliminary data.</text>
</comment>
<gene>
    <name evidence="1" type="ORF">EB796_011036</name>
</gene>
<name>A0A7J7JW34_BUGNE</name>
<dbReference type="EMBL" id="VXIV02001682">
    <property type="protein sequence ID" value="KAF6030629.1"/>
    <property type="molecule type" value="Genomic_DNA"/>
</dbReference>
<accession>A0A7J7JW34</accession>
<dbReference type="AlphaFoldDB" id="A0A7J7JW34"/>
<evidence type="ECO:0000313" key="1">
    <source>
        <dbReference type="EMBL" id="KAF6030629.1"/>
    </source>
</evidence>
<sequence length="85" mass="9498">MVHSTNQVQEISNQVPMLTASLSAPSNRAIKQIFSQFKKDNETLSSVDVNQTVLKLAVENLYSLPQNKELTATSSNNEKPQFFDL</sequence>
<protein>
    <submittedName>
        <fullName evidence="1">Uncharacterized protein</fullName>
    </submittedName>
</protein>
<keyword evidence="2" id="KW-1185">Reference proteome</keyword>
<reference evidence="1" key="1">
    <citation type="submission" date="2020-06" db="EMBL/GenBank/DDBJ databases">
        <title>Draft genome of Bugula neritina, a colonial animal packing powerful symbionts and potential medicines.</title>
        <authorList>
            <person name="Rayko M."/>
        </authorList>
    </citation>
    <scope>NUCLEOTIDE SEQUENCE [LARGE SCALE GENOMIC DNA]</scope>
    <source>
        <strain evidence="1">Kwan_BN1</strain>
    </source>
</reference>
<evidence type="ECO:0000313" key="2">
    <source>
        <dbReference type="Proteomes" id="UP000593567"/>
    </source>
</evidence>
<dbReference type="Proteomes" id="UP000593567">
    <property type="component" value="Unassembled WGS sequence"/>
</dbReference>
<organism evidence="1 2">
    <name type="scientific">Bugula neritina</name>
    <name type="common">Brown bryozoan</name>
    <name type="synonym">Sertularia neritina</name>
    <dbReference type="NCBI Taxonomy" id="10212"/>
    <lineage>
        <taxon>Eukaryota</taxon>
        <taxon>Metazoa</taxon>
        <taxon>Spiralia</taxon>
        <taxon>Lophotrochozoa</taxon>
        <taxon>Bryozoa</taxon>
        <taxon>Gymnolaemata</taxon>
        <taxon>Cheilostomatida</taxon>
        <taxon>Flustrina</taxon>
        <taxon>Buguloidea</taxon>
        <taxon>Bugulidae</taxon>
        <taxon>Bugula</taxon>
    </lineage>
</organism>